<accession>A0A1I3RQQ8</accession>
<dbReference type="GeneID" id="96298916"/>
<keyword evidence="3" id="KW-1185">Reference proteome</keyword>
<evidence type="ECO:0000313" key="2">
    <source>
        <dbReference type="EMBL" id="SFJ48390.1"/>
    </source>
</evidence>
<dbReference type="AlphaFoldDB" id="A0A1I3RQQ8"/>
<reference evidence="3" key="1">
    <citation type="submission" date="2016-10" db="EMBL/GenBank/DDBJ databases">
        <authorList>
            <person name="Varghese N."/>
            <person name="Submissions S."/>
        </authorList>
    </citation>
    <scope>NUCLEOTIDE SEQUENCE [LARGE SCALE GENOMIC DNA]</scope>
    <source>
        <strain evidence="3">CGMCC 4.2126</strain>
    </source>
</reference>
<dbReference type="Proteomes" id="UP000199111">
    <property type="component" value="Unassembled WGS sequence"/>
</dbReference>
<protein>
    <submittedName>
        <fullName evidence="2">Uncharacterized protein</fullName>
    </submittedName>
</protein>
<dbReference type="RefSeq" id="WP_093887743.1">
    <property type="nucleotide sequence ID" value="NZ_FOQY01000009.1"/>
</dbReference>
<name>A0A1I3RQQ8_9ACTN</name>
<proteinExistence type="predicted"/>
<feature type="region of interest" description="Disordered" evidence="1">
    <location>
        <begin position="1"/>
        <end position="32"/>
    </location>
</feature>
<evidence type="ECO:0000313" key="3">
    <source>
        <dbReference type="Proteomes" id="UP000199111"/>
    </source>
</evidence>
<dbReference type="EMBL" id="FOQY01000009">
    <property type="protein sequence ID" value="SFJ48390.1"/>
    <property type="molecule type" value="Genomic_DNA"/>
</dbReference>
<organism evidence="2 3">
    <name type="scientific">Streptosporangium canum</name>
    <dbReference type="NCBI Taxonomy" id="324952"/>
    <lineage>
        <taxon>Bacteria</taxon>
        <taxon>Bacillati</taxon>
        <taxon>Actinomycetota</taxon>
        <taxon>Actinomycetes</taxon>
        <taxon>Streptosporangiales</taxon>
        <taxon>Streptosporangiaceae</taxon>
        <taxon>Streptosporangium</taxon>
    </lineage>
</organism>
<gene>
    <name evidence="2" type="ORF">SAMN05216275_109127</name>
</gene>
<evidence type="ECO:0000256" key="1">
    <source>
        <dbReference type="SAM" id="MobiDB-lite"/>
    </source>
</evidence>
<sequence length="82" mass="9310">MSGQGPRRGRRRLVENGYDEQEAEEHADSPAGALSELFQLDKWKDDSYVEQGVVPSGQGSTIYHIEKTLFEMDYPERSETGF</sequence>